<dbReference type="SUPFAM" id="SSF63380">
    <property type="entry name" value="Riboflavin synthase domain-like"/>
    <property type="match status" value="1"/>
</dbReference>
<dbReference type="InterPro" id="IPR013113">
    <property type="entry name" value="SIP_FAD-bd"/>
</dbReference>
<dbReference type="Gene3D" id="3.40.50.80">
    <property type="entry name" value="Nucleotide-binding domain of ferredoxin-NADP reductase (FNR) module"/>
    <property type="match status" value="1"/>
</dbReference>
<organism evidence="2 3">
    <name type="scientific">Dietzia timorensis</name>
    <dbReference type="NCBI Taxonomy" id="499555"/>
    <lineage>
        <taxon>Bacteria</taxon>
        <taxon>Bacillati</taxon>
        <taxon>Actinomycetota</taxon>
        <taxon>Actinomycetes</taxon>
        <taxon>Mycobacteriales</taxon>
        <taxon>Dietziaceae</taxon>
        <taxon>Dietzia</taxon>
    </lineage>
</organism>
<dbReference type="InterPro" id="IPR017938">
    <property type="entry name" value="Riboflavin_synthase-like_b-brl"/>
</dbReference>
<dbReference type="STRING" id="499555.BJL86_1941"/>
<dbReference type="Pfam" id="PF04954">
    <property type="entry name" value="SIP"/>
    <property type="match status" value="1"/>
</dbReference>
<evidence type="ECO:0000313" key="2">
    <source>
        <dbReference type="EMBL" id="ANI92709.1"/>
    </source>
</evidence>
<dbReference type="PROSITE" id="PS51384">
    <property type="entry name" value="FAD_FR"/>
    <property type="match status" value="1"/>
</dbReference>
<feature type="domain" description="FAD-binding FR-type" evidence="1">
    <location>
        <begin position="1"/>
        <end position="125"/>
    </location>
</feature>
<sequence length="248" mass="27514">MSYLLKVVEASTHSDAFRRIVFTGKGIGPLLKASDGDAYVKLFFFPEGVKPPKDADMKKLRKSLAPKDRPQSRSYTIAAVNKKDKTLTIDFTRHSNGGVGSAWAETAAPGSWVYAFGPRGKYSPDPKADAIIILADNPGIPAARRVIERAKHPKRLRVIFDTTLSHEELDLPEKVGSVTLIDSTRGKTTLRDEVERLTLPRGDVEVFARGEKYVTKKLLGQYFRELGLPSKRVSISGYWGAPKSDKKR</sequence>
<protein>
    <recommendedName>
        <fullName evidence="1">FAD-binding FR-type domain-containing protein</fullName>
    </recommendedName>
</protein>
<keyword evidence="3" id="KW-1185">Reference proteome</keyword>
<dbReference type="RefSeq" id="WP_067472146.1">
    <property type="nucleotide sequence ID" value="NZ_CP015961.1"/>
</dbReference>
<dbReference type="Proteomes" id="UP000186104">
    <property type="component" value="Chromosome"/>
</dbReference>
<dbReference type="PANTHER" id="PTHR30157">
    <property type="entry name" value="FERRIC REDUCTASE, NADPH-DEPENDENT"/>
    <property type="match status" value="1"/>
</dbReference>
<dbReference type="KEGG" id="dtm:BJL86_1941"/>
<proteinExistence type="predicted"/>
<dbReference type="InterPro" id="IPR017927">
    <property type="entry name" value="FAD-bd_FR_type"/>
</dbReference>
<dbReference type="CDD" id="cd06193">
    <property type="entry name" value="siderophore_interacting"/>
    <property type="match status" value="1"/>
</dbReference>
<dbReference type="Pfam" id="PF08021">
    <property type="entry name" value="FAD_binding_9"/>
    <property type="match status" value="1"/>
</dbReference>
<dbReference type="InterPro" id="IPR007037">
    <property type="entry name" value="SIP_rossman_dom"/>
</dbReference>
<dbReference type="Gene3D" id="2.40.30.10">
    <property type="entry name" value="Translation factors"/>
    <property type="match status" value="1"/>
</dbReference>
<gene>
    <name evidence="2" type="ORF">BJL86_1941</name>
</gene>
<dbReference type="AlphaFoldDB" id="A0A173LM53"/>
<evidence type="ECO:0000313" key="3">
    <source>
        <dbReference type="Proteomes" id="UP000186104"/>
    </source>
</evidence>
<evidence type="ECO:0000259" key="1">
    <source>
        <dbReference type="PROSITE" id="PS51384"/>
    </source>
</evidence>
<dbReference type="InterPro" id="IPR039261">
    <property type="entry name" value="FNR_nucleotide-bd"/>
</dbReference>
<reference evidence="2 3" key="1">
    <citation type="submission" date="2016-06" db="EMBL/GenBank/DDBJ databases">
        <title>Complete genome sequence of a saline-alkali tolerant type strain Dietzia timorensis ID05-A0528T.</title>
        <authorList>
            <person name="Wu X."/>
        </authorList>
    </citation>
    <scope>NUCLEOTIDE SEQUENCE [LARGE SCALE GENOMIC DNA]</scope>
    <source>
        <strain evidence="2 3">ID05-A0528</strain>
    </source>
</reference>
<dbReference type="GO" id="GO:0016491">
    <property type="term" value="F:oxidoreductase activity"/>
    <property type="evidence" value="ECO:0007669"/>
    <property type="project" value="InterPro"/>
</dbReference>
<accession>A0A173LM53</accession>
<dbReference type="InterPro" id="IPR039374">
    <property type="entry name" value="SIP_fam"/>
</dbReference>
<dbReference type="OrthoDB" id="9814826at2"/>
<dbReference type="PANTHER" id="PTHR30157:SF0">
    <property type="entry name" value="NADPH-DEPENDENT FERRIC-CHELATE REDUCTASE"/>
    <property type="match status" value="1"/>
</dbReference>
<name>A0A173LM53_9ACTN</name>
<dbReference type="EMBL" id="CP015961">
    <property type="protein sequence ID" value="ANI92709.1"/>
    <property type="molecule type" value="Genomic_DNA"/>
</dbReference>